<gene>
    <name evidence="5" type="ORF">SAMN02745975_03234</name>
</gene>
<dbReference type="AlphaFoldDB" id="A0A1M6N928"/>
<dbReference type="PROSITE" id="PS51379">
    <property type="entry name" value="4FE4S_FER_2"/>
    <property type="match status" value="2"/>
</dbReference>
<dbReference type="Proteomes" id="UP000184536">
    <property type="component" value="Unassembled WGS sequence"/>
</dbReference>
<dbReference type="PANTHER" id="PTHR43312">
    <property type="entry name" value="D-THREO-ALDOSE 1-DEHYDROGENASE"/>
    <property type="match status" value="1"/>
</dbReference>
<keyword evidence="2" id="KW-0408">Iron</keyword>
<dbReference type="Gene3D" id="3.30.70.20">
    <property type="match status" value="1"/>
</dbReference>
<sequence>MKKNILGKTNIEVTELCFGVLPIGPLQKNVPVEEASEILADALKKGINFFDTAQMYKTYPHIRLAIEKTGIRPVIASKSTATTYEDMETAIHEALRELDVPYIDIFHLHAARANTDVFEVRKGAFQCLLDYKKKGLIKAVGIATHNAKVAKLVAENNDIDILFPLINKDARGILEGTVQDMLQAIALNAEKGKGIYLMKVLGGGTLINDFHESMTFAREVQGSAAIALGMVSHEEVEYNTRYFNNEKDLDGILTIRNIKNPQVMQFMCISCGRCKDVCHNDAIDFDEAGKAFIVLDKCMQCGYCMSACPQFCIRMV</sequence>
<dbReference type="CDD" id="cd19100">
    <property type="entry name" value="AKR_unchar"/>
    <property type="match status" value="1"/>
</dbReference>
<dbReference type="Pfam" id="PF12838">
    <property type="entry name" value="Fer4_7"/>
    <property type="match status" value="1"/>
</dbReference>
<dbReference type="InterPro" id="IPR017900">
    <property type="entry name" value="4Fe4S_Fe_S_CS"/>
</dbReference>
<dbReference type="InterPro" id="IPR017896">
    <property type="entry name" value="4Fe4S_Fe-S-bd"/>
</dbReference>
<dbReference type="PANTHER" id="PTHR43312:SF1">
    <property type="entry name" value="NADP-DEPENDENT OXIDOREDUCTASE DOMAIN-CONTAINING PROTEIN"/>
    <property type="match status" value="1"/>
</dbReference>
<evidence type="ECO:0000259" key="4">
    <source>
        <dbReference type="PROSITE" id="PS51379"/>
    </source>
</evidence>
<evidence type="ECO:0000313" key="6">
    <source>
        <dbReference type="Proteomes" id="UP000184536"/>
    </source>
</evidence>
<dbReference type="Gene3D" id="3.20.20.100">
    <property type="entry name" value="NADP-dependent oxidoreductase domain"/>
    <property type="match status" value="1"/>
</dbReference>
<dbReference type="GO" id="GO:0046872">
    <property type="term" value="F:metal ion binding"/>
    <property type="evidence" value="ECO:0007669"/>
    <property type="project" value="UniProtKB-KW"/>
</dbReference>
<dbReference type="OrthoDB" id="9804790at2"/>
<evidence type="ECO:0000256" key="1">
    <source>
        <dbReference type="ARBA" id="ARBA00022723"/>
    </source>
</evidence>
<dbReference type="SUPFAM" id="SSF54862">
    <property type="entry name" value="4Fe-4S ferredoxins"/>
    <property type="match status" value="1"/>
</dbReference>
<dbReference type="PROSITE" id="PS00198">
    <property type="entry name" value="4FE4S_FER_1"/>
    <property type="match status" value="1"/>
</dbReference>
<evidence type="ECO:0000256" key="3">
    <source>
        <dbReference type="ARBA" id="ARBA00023014"/>
    </source>
</evidence>
<feature type="domain" description="4Fe-4S ferredoxin-type" evidence="4">
    <location>
        <begin position="259"/>
        <end position="288"/>
    </location>
</feature>
<name>A0A1M6N928_9FIRM</name>
<dbReference type="InterPro" id="IPR020471">
    <property type="entry name" value="AKR"/>
</dbReference>
<dbReference type="PRINTS" id="PR00069">
    <property type="entry name" value="ALDKETRDTASE"/>
</dbReference>
<organism evidence="5 6">
    <name type="scientific">Geosporobacter subterraneus DSM 17957</name>
    <dbReference type="NCBI Taxonomy" id="1121919"/>
    <lineage>
        <taxon>Bacteria</taxon>
        <taxon>Bacillati</taxon>
        <taxon>Bacillota</taxon>
        <taxon>Clostridia</taxon>
        <taxon>Peptostreptococcales</taxon>
        <taxon>Thermotaleaceae</taxon>
        <taxon>Geosporobacter</taxon>
    </lineage>
</organism>
<evidence type="ECO:0000313" key="5">
    <source>
        <dbReference type="EMBL" id="SHJ92218.1"/>
    </source>
</evidence>
<dbReference type="InterPro" id="IPR036812">
    <property type="entry name" value="NAD(P)_OxRdtase_dom_sf"/>
</dbReference>
<dbReference type="InterPro" id="IPR023210">
    <property type="entry name" value="NADP_OxRdtase_dom"/>
</dbReference>
<evidence type="ECO:0000256" key="2">
    <source>
        <dbReference type="ARBA" id="ARBA00023004"/>
    </source>
</evidence>
<keyword evidence="6" id="KW-1185">Reference proteome</keyword>
<accession>A0A1M6N928</accession>
<feature type="domain" description="4Fe-4S ferredoxin-type" evidence="4">
    <location>
        <begin position="289"/>
        <end position="316"/>
    </location>
</feature>
<dbReference type="GO" id="GO:0051536">
    <property type="term" value="F:iron-sulfur cluster binding"/>
    <property type="evidence" value="ECO:0007669"/>
    <property type="project" value="UniProtKB-KW"/>
</dbReference>
<proteinExistence type="predicted"/>
<keyword evidence="3" id="KW-0411">Iron-sulfur</keyword>
<dbReference type="Pfam" id="PF00248">
    <property type="entry name" value="Aldo_ket_red"/>
    <property type="match status" value="1"/>
</dbReference>
<dbReference type="EMBL" id="FQZV01000053">
    <property type="protein sequence ID" value="SHJ92218.1"/>
    <property type="molecule type" value="Genomic_DNA"/>
</dbReference>
<protein>
    <submittedName>
        <fullName evidence="5">4Fe-4S dicluster domain-containing protein</fullName>
    </submittedName>
</protein>
<dbReference type="RefSeq" id="WP_110942247.1">
    <property type="nucleotide sequence ID" value="NZ_FQZV01000053.1"/>
</dbReference>
<dbReference type="GO" id="GO:0016491">
    <property type="term" value="F:oxidoreductase activity"/>
    <property type="evidence" value="ECO:0007669"/>
    <property type="project" value="InterPro"/>
</dbReference>
<dbReference type="STRING" id="1121919.SAMN02745975_03234"/>
<keyword evidence="1" id="KW-0479">Metal-binding</keyword>
<dbReference type="InterPro" id="IPR053135">
    <property type="entry name" value="AKR2_Oxidoreductase"/>
</dbReference>
<reference evidence="6" key="1">
    <citation type="submission" date="2016-11" db="EMBL/GenBank/DDBJ databases">
        <authorList>
            <person name="Varghese N."/>
            <person name="Submissions S."/>
        </authorList>
    </citation>
    <scope>NUCLEOTIDE SEQUENCE [LARGE SCALE GENOMIC DNA]</scope>
    <source>
        <strain evidence="6">DSM 17957</strain>
    </source>
</reference>
<dbReference type="SUPFAM" id="SSF51430">
    <property type="entry name" value="NAD(P)-linked oxidoreductase"/>
    <property type="match status" value="1"/>
</dbReference>